<name>A0A9W9PXP9_9EURO</name>
<dbReference type="CDD" id="cd14797">
    <property type="entry name" value="DUF302"/>
    <property type="match status" value="1"/>
</dbReference>
<evidence type="ECO:0000313" key="1">
    <source>
        <dbReference type="EMBL" id="KAJ5316125.1"/>
    </source>
</evidence>
<protein>
    <submittedName>
        <fullName evidence="1">Uncharacterized protein</fullName>
    </submittedName>
</protein>
<sequence length="180" mass="19409">MSLPPNATVETISVRRLAIDIVTPYAQAVERFRSLVPPIKLGDLRNATSPDQIEAVVRDTATTTGFVLFNEFNHGHWISHFPPFTTAPEAAGVGHGAHRFIFGNPLFAITMIRESIEAAMHVPLDCGFFEQNDGSAKMVILLPDGLVAGHAGAAENEALHVAARALEAKVFKLIEAITNS</sequence>
<comment type="caution">
    <text evidence="1">The sequence shown here is derived from an EMBL/GenBank/DDBJ whole genome shotgun (WGS) entry which is preliminary data.</text>
</comment>
<accession>A0A9W9PXP9</accession>
<keyword evidence="2" id="KW-1185">Reference proteome</keyword>
<dbReference type="EMBL" id="JAPZBO010000005">
    <property type="protein sequence ID" value="KAJ5316125.1"/>
    <property type="molecule type" value="Genomic_DNA"/>
</dbReference>
<proteinExistence type="predicted"/>
<dbReference type="Proteomes" id="UP001147746">
    <property type="component" value="Unassembled WGS sequence"/>
</dbReference>
<dbReference type="OrthoDB" id="5190258at2759"/>
<dbReference type="InterPro" id="IPR035923">
    <property type="entry name" value="TT1751-like_sf"/>
</dbReference>
<gene>
    <name evidence="1" type="ORF">N7476_006432</name>
</gene>
<reference evidence="1" key="2">
    <citation type="journal article" date="2023" name="IMA Fungus">
        <title>Comparative genomic study of the Penicillium genus elucidates a diverse pangenome and 15 lateral gene transfer events.</title>
        <authorList>
            <person name="Petersen C."/>
            <person name="Sorensen T."/>
            <person name="Nielsen M.R."/>
            <person name="Sondergaard T.E."/>
            <person name="Sorensen J.L."/>
            <person name="Fitzpatrick D.A."/>
            <person name="Frisvad J.C."/>
            <person name="Nielsen K.L."/>
        </authorList>
    </citation>
    <scope>NUCLEOTIDE SEQUENCE</scope>
    <source>
        <strain evidence="1">IBT 21472</strain>
    </source>
</reference>
<evidence type="ECO:0000313" key="2">
    <source>
        <dbReference type="Proteomes" id="UP001147746"/>
    </source>
</evidence>
<organism evidence="1 2">
    <name type="scientific">Penicillium atrosanguineum</name>
    <dbReference type="NCBI Taxonomy" id="1132637"/>
    <lineage>
        <taxon>Eukaryota</taxon>
        <taxon>Fungi</taxon>
        <taxon>Dikarya</taxon>
        <taxon>Ascomycota</taxon>
        <taxon>Pezizomycotina</taxon>
        <taxon>Eurotiomycetes</taxon>
        <taxon>Eurotiomycetidae</taxon>
        <taxon>Eurotiales</taxon>
        <taxon>Aspergillaceae</taxon>
        <taxon>Penicillium</taxon>
    </lineage>
</organism>
<dbReference type="InterPro" id="IPR005180">
    <property type="entry name" value="DUF302"/>
</dbReference>
<dbReference type="Gene3D" id="3.30.310.70">
    <property type="entry name" value="TT1751-like domain"/>
    <property type="match status" value="1"/>
</dbReference>
<dbReference type="SUPFAM" id="SSF103247">
    <property type="entry name" value="TT1751-like"/>
    <property type="match status" value="1"/>
</dbReference>
<reference evidence="1" key="1">
    <citation type="submission" date="2022-12" db="EMBL/GenBank/DDBJ databases">
        <authorList>
            <person name="Petersen C."/>
        </authorList>
    </citation>
    <scope>NUCLEOTIDE SEQUENCE</scope>
    <source>
        <strain evidence="1">IBT 21472</strain>
    </source>
</reference>
<dbReference type="AlphaFoldDB" id="A0A9W9PXP9"/>